<sequence>MTSNHEEMPNPWLTMWRRPRETVRMYLQAGSEKWLWILAILAGIKLFLDNADAQNAGDQIAFGNIILLSLVFGPLVGIFYWYLFSGLFTLTGQILGLSGRWSDMRKAVGLSFVPLASLMPLWLLKLVLFGSEVFTTWTPVLDSSGWLLGLIVLFYLLDFVIGGWYLVTLSRSVAEVYECSAWLAFALILLSSAVFAVVLSFLLMFFV</sequence>
<evidence type="ECO:0000256" key="4">
    <source>
        <dbReference type="ARBA" id="ARBA00023136"/>
    </source>
</evidence>
<feature type="transmembrane region" description="Helical" evidence="5">
    <location>
        <begin position="179"/>
        <end position="206"/>
    </location>
</feature>
<protein>
    <recommendedName>
        <fullName evidence="6">Yip1 domain-containing protein</fullName>
    </recommendedName>
</protein>
<evidence type="ECO:0000259" key="6">
    <source>
        <dbReference type="Pfam" id="PF04893"/>
    </source>
</evidence>
<evidence type="ECO:0000256" key="1">
    <source>
        <dbReference type="ARBA" id="ARBA00004141"/>
    </source>
</evidence>
<dbReference type="EMBL" id="FOOK01000035">
    <property type="protein sequence ID" value="SFG44822.1"/>
    <property type="molecule type" value="Genomic_DNA"/>
</dbReference>
<evidence type="ECO:0000256" key="5">
    <source>
        <dbReference type="SAM" id="Phobius"/>
    </source>
</evidence>
<dbReference type="InterPro" id="IPR006977">
    <property type="entry name" value="Yip1_dom"/>
</dbReference>
<dbReference type="Proteomes" id="UP000198661">
    <property type="component" value="Unassembled WGS sequence"/>
</dbReference>
<evidence type="ECO:0000313" key="7">
    <source>
        <dbReference type="EMBL" id="SFG44822.1"/>
    </source>
</evidence>
<feature type="transmembrane region" description="Helical" evidence="5">
    <location>
        <begin position="60"/>
        <end position="83"/>
    </location>
</feature>
<keyword evidence="4 5" id="KW-0472">Membrane</keyword>
<keyword evidence="2 5" id="KW-0812">Transmembrane</keyword>
<gene>
    <name evidence="7" type="ORF">SAMN04488025_1359</name>
</gene>
<comment type="subcellular location">
    <subcellularLocation>
        <location evidence="1">Membrane</location>
        <topology evidence="1">Multi-pass membrane protein</topology>
    </subcellularLocation>
</comment>
<dbReference type="STRING" id="201973.SAMN04488025_1359"/>
<proteinExistence type="predicted"/>
<dbReference type="AlphaFoldDB" id="A0A1I2RW97"/>
<evidence type="ECO:0000256" key="2">
    <source>
        <dbReference type="ARBA" id="ARBA00022692"/>
    </source>
</evidence>
<feature type="transmembrane region" description="Helical" evidence="5">
    <location>
        <begin position="104"/>
        <end position="124"/>
    </location>
</feature>
<name>A0A1I2RW97_9BACL</name>
<reference evidence="7 8" key="1">
    <citation type="submission" date="2016-10" db="EMBL/GenBank/DDBJ databases">
        <authorList>
            <person name="de Groot N.N."/>
        </authorList>
    </citation>
    <scope>NUCLEOTIDE SEQUENCE [LARGE SCALE GENOMIC DNA]</scope>
    <source>
        <strain evidence="7 8">DSM 44945</strain>
    </source>
</reference>
<feature type="domain" description="Yip1" evidence="6">
    <location>
        <begin position="15"/>
        <end position="201"/>
    </location>
</feature>
<dbReference type="GO" id="GO:0016020">
    <property type="term" value="C:membrane"/>
    <property type="evidence" value="ECO:0007669"/>
    <property type="project" value="UniProtKB-SubCell"/>
</dbReference>
<organism evidence="7 8">
    <name type="scientific">Planifilum fulgidum</name>
    <dbReference type="NCBI Taxonomy" id="201973"/>
    <lineage>
        <taxon>Bacteria</taxon>
        <taxon>Bacillati</taxon>
        <taxon>Bacillota</taxon>
        <taxon>Bacilli</taxon>
        <taxon>Bacillales</taxon>
        <taxon>Thermoactinomycetaceae</taxon>
        <taxon>Planifilum</taxon>
    </lineage>
</organism>
<feature type="transmembrane region" description="Helical" evidence="5">
    <location>
        <begin position="144"/>
        <end position="167"/>
    </location>
</feature>
<evidence type="ECO:0000256" key="3">
    <source>
        <dbReference type="ARBA" id="ARBA00022989"/>
    </source>
</evidence>
<keyword evidence="8" id="KW-1185">Reference proteome</keyword>
<evidence type="ECO:0000313" key="8">
    <source>
        <dbReference type="Proteomes" id="UP000198661"/>
    </source>
</evidence>
<dbReference type="OrthoDB" id="2987623at2"/>
<dbReference type="RefSeq" id="WP_143085389.1">
    <property type="nucleotide sequence ID" value="NZ_FOOK01000035.1"/>
</dbReference>
<dbReference type="Pfam" id="PF04893">
    <property type="entry name" value="Yip1"/>
    <property type="match status" value="1"/>
</dbReference>
<feature type="transmembrane region" description="Helical" evidence="5">
    <location>
        <begin position="25"/>
        <end position="48"/>
    </location>
</feature>
<keyword evidence="3 5" id="KW-1133">Transmembrane helix</keyword>
<accession>A0A1I2RW97</accession>